<dbReference type="HOGENOM" id="CLU_2376568_0_0_1"/>
<reference evidence="1" key="2">
    <citation type="submission" date="2015-06" db="UniProtKB">
        <authorList>
            <consortium name="EnsemblPlants"/>
        </authorList>
    </citation>
    <scope>IDENTIFICATION</scope>
</reference>
<sequence length="95" mass="10327">MAASRPARSFDLHNVLQLTGTATSSFPAGGGRLISLALWPIRTSIAGSESSSETAAPVRSSSSLQLWCPSNRWWPMAEYIDMHCSASTRTTHEFQ</sequence>
<dbReference type="Proteomes" id="UP000008022">
    <property type="component" value="Unassembled WGS sequence"/>
</dbReference>
<name>A0A0E0QU70_ORYRU</name>
<evidence type="ECO:0000313" key="1">
    <source>
        <dbReference type="EnsemblPlants" id="ORUFI09G18670.1"/>
    </source>
</evidence>
<dbReference type="Gramene" id="ORUFI09G18670.1">
    <property type="protein sequence ID" value="ORUFI09G18670.1"/>
    <property type="gene ID" value="ORUFI09G18670"/>
</dbReference>
<protein>
    <submittedName>
        <fullName evidence="1">Uncharacterized protein</fullName>
    </submittedName>
</protein>
<reference evidence="2" key="1">
    <citation type="submission" date="2013-06" db="EMBL/GenBank/DDBJ databases">
        <authorList>
            <person name="Zhao Q."/>
        </authorList>
    </citation>
    <scope>NUCLEOTIDE SEQUENCE</scope>
    <source>
        <strain evidence="2">cv. W1943</strain>
    </source>
</reference>
<accession>A0A0E0QU70</accession>
<evidence type="ECO:0000313" key="2">
    <source>
        <dbReference type="Proteomes" id="UP000008022"/>
    </source>
</evidence>
<organism evidence="1 2">
    <name type="scientific">Oryza rufipogon</name>
    <name type="common">Brownbeard rice</name>
    <name type="synonym">Asian wild rice</name>
    <dbReference type="NCBI Taxonomy" id="4529"/>
    <lineage>
        <taxon>Eukaryota</taxon>
        <taxon>Viridiplantae</taxon>
        <taxon>Streptophyta</taxon>
        <taxon>Embryophyta</taxon>
        <taxon>Tracheophyta</taxon>
        <taxon>Spermatophyta</taxon>
        <taxon>Magnoliopsida</taxon>
        <taxon>Liliopsida</taxon>
        <taxon>Poales</taxon>
        <taxon>Poaceae</taxon>
        <taxon>BOP clade</taxon>
        <taxon>Oryzoideae</taxon>
        <taxon>Oryzeae</taxon>
        <taxon>Oryzinae</taxon>
        <taxon>Oryza</taxon>
    </lineage>
</organism>
<proteinExistence type="predicted"/>
<keyword evidence="2" id="KW-1185">Reference proteome</keyword>
<dbReference type="EnsemblPlants" id="ORUFI09G18670.1">
    <property type="protein sequence ID" value="ORUFI09G18670.1"/>
    <property type="gene ID" value="ORUFI09G18670"/>
</dbReference>
<dbReference type="AlphaFoldDB" id="A0A0E0QU70"/>